<keyword evidence="1" id="KW-0472">Membrane</keyword>
<evidence type="ECO:0000313" key="2">
    <source>
        <dbReference type="EMBL" id="VYT59917.1"/>
    </source>
</evidence>
<feature type="transmembrane region" description="Helical" evidence="1">
    <location>
        <begin position="76"/>
        <end position="97"/>
    </location>
</feature>
<sequence>MKKLYYFYGIYIIMLILMLIFRLFNKISGNTLNIIYLIIFMIELAFCCGGFNGMPRRQIDTIQTIQDKLESRNDPILIKPLIIMAVPLIIVFLINYLY</sequence>
<gene>
    <name evidence="2" type="ORF">CRLFYP8_01381</name>
</gene>
<dbReference type="RefSeq" id="WP_226910374.1">
    <property type="nucleotide sequence ID" value="NZ_AP031443.1"/>
</dbReference>
<dbReference type="EMBL" id="CACRTL010000008">
    <property type="protein sequence ID" value="VYT59917.1"/>
    <property type="molecule type" value="Genomic_DNA"/>
</dbReference>
<evidence type="ECO:0000256" key="1">
    <source>
        <dbReference type="SAM" id="Phobius"/>
    </source>
</evidence>
<proteinExistence type="predicted"/>
<protein>
    <submittedName>
        <fullName evidence="2">Uncharacterized protein</fullName>
    </submittedName>
</protein>
<feature type="transmembrane region" description="Helical" evidence="1">
    <location>
        <begin position="5"/>
        <end position="22"/>
    </location>
</feature>
<dbReference type="AlphaFoldDB" id="A0A6N2Y1F2"/>
<keyword evidence="1" id="KW-0812">Transmembrane</keyword>
<keyword evidence="1" id="KW-1133">Transmembrane helix</keyword>
<name>A0A6N2Y1F2_9FIRM</name>
<reference evidence="2" key="1">
    <citation type="submission" date="2019-11" db="EMBL/GenBank/DDBJ databases">
        <authorList>
            <person name="Feng L."/>
        </authorList>
    </citation>
    <scope>NUCLEOTIDE SEQUENCE</scope>
    <source>
        <strain evidence="2">CramosumLFYP8</strain>
    </source>
</reference>
<organism evidence="2">
    <name type="scientific">Thomasclavelia ramosa</name>
    <dbReference type="NCBI Taxonomy" id="1547"/>
    <lineage>
        <taxon>Bacteria</taxon>
        <taxon>Bacillati</taxon>
        <taxon>Bacillota</taxon>
        <taxon>Erysipelotrichia</taxon>
        <taxon>Erysipelotrichales</taxon>
        <taxon>Coprobacillaceae</taxon>
        <taxon>Thomasclavelia</taxon>
    </lineage>
</organism>
<accession>A0A6N2Y1F2</accession>
<feature type="transmembrane region" description="Helical" evidence="1">
    <location>
        <begin position="34"/>
        <end position="55"/>
    </location>
</feature>